<evidence type="ECO:0000313" key="2">
    <source>
        <dbReference type="EMBL" id="CUG77470.1"/>
    </source>
</evidence>
<sequence length="141" mass="15977">MMVWQELKSQKSTLEALTRHVEALVLETPTTADVGHRVTQRQKSLSPEQLQRHAEVVDQQYHNVVDRLETLSAFQRNLLLRPLPEHHPALTPITPPKTAPAHHRHSGAPSVQQRVDDLVRAAAPERKQLSAPSRPKVKVRQ</sequence>
<reference evidence="3" key="1">
    <citation type="submission" date="2015-09" db="EMBL/GenBank/DDBJ databases">
        <authorList>
            <consortium name="Pathogen Informatics"/>
        </authorList>
    </citation>
    <scope>NUCLEOTIDE SEQUENCE [LARGE SCALE GENOMIC DNA]</scope>
    <source>
        <strain evidence="3">Lake Konstanz</strain>
    </source>
</reference>
<evidence type="ECO:0000256" key="1">
    <source>
        <dbReference type="SAM" id="MobiDB-lite"/>
    </source>
</evidence>
<name>A0A0S4J481_BODSA</name>
<feature type="region of interest" description="Disordered" evidence="1">
    <location>
        <begin position="84"/>
        <end position="141"/>
    </location>
</feature>
<keyword evidence="3" id="KW-1185">Reference proteome</keyword>
<proteinExistence type="predicted"/>
<gene>
    <name evidence="2" type="ORF">BSAL_85460</name>
</gene>
<dbReference type="EMBL" id="CYKH01001006">
    <property type="protein sequence ID" value="CUG77470.1"/>
    <property type="molecule type" value="Genomic_DNA"/>
</dbReference>
<feature type="compositionally biased region" description="Basic and acidic residues" evidence="1">
    <location>
        <begin position="114"/>
        <end position="128"/>
    </location>
</feature>
<protein>
    <submittedName>
        <fullName evidence="2">Uncharacterized protein</fullName>
    </submittedName>
</protein>
<accession>A0A0S4J481</accession>
<dbReference type="Proteomes" id="UP000051952">
    <property type="component" value="Unassembled WGS sequence"/>
</dbReference>
<dbReference type="AlphaFoldDB" id="A0A0S4J481"/>
<organism evidence="2 3">
    <name type="scientific">Bodo saltans</name>
    <name type="common">Flagellated protozoan</name>
    <dbReference type="NCBI Taxonomy" id="75058"/>
    <lineage>
        <taxon>Eukaryota</taxon>
        <taxon>Discoba</taxon>
        <taxon>Euglenozoa</taxon>
        <taxon>Kinetoplastea</taxon>
        <taxon>Metakinetoplastina</taxon>
        <taxon>Eubodonida</taxon>
        <taxon>Bodonidae</taxon>
        <taxon>Bodo</taxon>
    </lineage>
</organism>
<dbReference type="VEuPathDB" id="TriTrypDB:BSAL_85460"/>
<evidence type="ECO:0000313" key="3">
    <source>
        <dbReference type="Proteomes" id="UP000051952"/>
    </source>
</evidence>